<organism evidence="9 10">
    <name type="scientific">Cetobacterium somerae ATCC BAA-474</name>
    <dbReference type="NCBI Taxonomy" id="1319815"/>
    <lineage>
        <taxon>Bacteria</taxon>
        <taxon>Fusobacteriati</taxon>
        <taxon>Fusobacteriota</taxon>
        <taxon>Fusobacteriia</taxon>
        <taxon>Fusobacteriales</taxon>
        <taxon>Fusobacteriaceae</taxon>
        <taxon>Cetobacterium</taxon>
    </lineage>
</organism>
<evidence type="ECO:0000256" key="7">
    <source>
        <dbReference type="ARBA" id="ARBA00023136"/>
    </source>
</evidence>
<evidence type="ECO:0000256" key="2">
    <source>
        <dbReference type="ARBA" id="ARBA00009261"/>
    </source>
</evidence>
<evidence type="ECO:0000256" key="8">
    <source>
        <dbReference type="SAM" id="Phobius"/>
    </source>
</evidence>
<keyword evidence="4" id="KW-1003">Cell membrane</keyword>
<feature type="transmembrane region" description="Helical" evidence="8">
    <location>
        <begin position="89"/>
        <end position="112"/>
    </location>
</feature>
<comment type="caution">
    <text evidence="9">The sequence shown here is derived from an EMBL/GenBank/DDBJ whole genome shotgun (WGS) entry which is preliminary data.</text>
</comment>
<keyword evidence="7 8" id="KW-0472">Membrane</keyword>
<dbReference type="InterPro" id="IPR001463">
    <property type="entry name" value="Na/Ala_symport"/>
</dbReference>
<evidence type="ECO:0000313" key="9">
    <source>
        <dbReference type="EMBL" id="ERT65841.1"/>
    </source>
</evidence>
<evidence type="ECO:0008006" key="11">
    <source>
        <dbReference type="Google" id="ProtNLM"/>
    </source>
</evidence>
<dbReference type="EMBL" id="AXZF01000157">
    <property type="protein sequence ID" value="ERT65841.1"/>
    <property type="molecule type" value="Genomic_DNA"/>
</dbReference>
<dbReference type="HOGENOM" id="CLU_024867_0_1_0"/>
<sequence>MMGFIDSLLSPLKTAVSALNGFLWGDIILFNVGEANIGLSLLVLMLIPTGIYYCIKTRMLSFRLFPEMIRIVLKSKNKEDKEAISGLQALFIATASRVGMGNLAGVVAAVSFGGPGAIFWMWIAAIIGSNTAFIESTLAQIYKEKDPLFGGWRGGPAYFMNRMEVIAESREDDPFEKNLEKDSDVVSKNGKRYYKKSSNFRLCGILFAISGLITWVGITQIVSNSVSESFNNAFGISPLYTSIAMTALGAIVLFGKGRKDKIADVLNKLVPIMAILYFSLTLFILIKNIGSVPGMFLEIFEEAFGARQIVAGGFGAVLMQGVKRGLFSNEAGSGSAPCAAAAADVDHPVEQGLIQALGVFIDTLVVCSCTAFTMLLAPQSIRDGKMGMDLLQSCMDYHIGSIGTPLVAVILFLFSFSTFLGILFYARSNVAFLFGDKMKAQDAYKILALIMMFVGGMAQYLFVWELGDLGVALMTVFNIIAIVPMSKIALDSLDDYEEIYIKNNKTVLLEKE</sequence>
<evidence type="ECO:0000256" key="5">
    <source>
        <dbReference type="ARBA" id="ARBA00022692"/>
    </source>
</evidence>
<comment type="similarity">
    <text evidence="2">Belongs to the alanine or glycine:cation symporter (AGCS) (TC 2.A.25) family.</text>
</comment>
<proteinExistence type="inferred from homology"/>
<evidence type="ECO:0000256" key="4">
    <source>
        <dbReference type="ARBA" id="ARBA00022475"/>
    </source>
</evidence>
<keyword evidence="10" id="KW-1185">Reference proteome</keyword>
<reference evidence="9 10" key="1">
    <citation type="submission" date="2013-08" db="EMBL/GenBank/DDBJ databases">
        <authorList>
            <person name="Weinstock G."/>
            <person name="Sodergren E."/>
            <person name="Wylie T."/>
            <person name="Fulton L."/>
            <person name="Fulton R."/>
            <person name="Fronick C."/>
            <person name="O'Laughlin M."/>
            <person name="Godfrey J."/>
            <person name="Miner T."/>
            <person name="Herter B."/>
            <person name="Appelbaum E."/>
            <person name="Cordes M."/>
            <person name="Lek S."/>
            <person name="Wollam A."/>
            <person name="Pepin K.H."/>
            <person name="Palsikar V.B."/>
            <person name="Mitreva M."/>
            <person name="Wilson R.K."/>
        </authorList>
    </citation>
    <scope>NUCLEOTIDE SEQUENCE [LARGE SCALE GENOMIC DNA]</scope>
    <source>
        <strain evidence="9 10">ATCC BAA-474</strain>
    </source>
</reference>
<feature type="transmembrane region" description="Helical" evidence="8">
    <location>
        <begin position="471"/>
        <end position="490"/>
    </location>
</feature>
<dbReference type="eggNOG" id="COG1115">
    <property type="taxonomic scope" value="Bacteria"/>
</dbReference>
<feature type="transmembrane region" description="Helical" evidence="8">
    <location>
        <begin position="266"/>
        <end position="286"/>
    </location>
</feature>
<feature type="transmembrane region" description="Helical" evidence="8">
    <location>
        <begin position="37"/>
        <end position="55"/>
    </location>
</feature>
<dbReference type="PRINTS" id="PR00175">
    <property type="entry name" value="NAALASMPORT"/>
</dbReference>
<feature type="transmembrane region" description="Helical" evidence="8">
    <location>
        <begin position="446"/>
        <end position="464"/>
    </location>
</feature>
<keyword evidence="3" id="KW-0813">Transport</keyword>
<dbReference type="PATRIC" id="fig|1319815.3.peg.2608"/>
<feature type="transmembrane region" description="Helical" evidence="8">
    <location>
        <begin position="200"/>
        <end position="222"/>
    </location>
</feature>
<evidence type="ECO:0000256" key="6">
    <source>
        <dbReference type="ARBA" id="ARBA00022989"/>
    </source>
</evidence>
<dbReference type="Proteomes" id="UP000017081">
    <property type="component" value="Unassembled WGS sequence"/>
</dbReference>
<dbReference type="PROSITE" id="PS00873">
    <property type="entry name" value="NA_ALANINE_SYMP"/>
    <property type="match status" value="1"/>
</dbReference>
<keyword evidence="6 8" id="KW-1133">Transmembrane helix</keyword>
<dbReference type="STRING" id="1319815.HMPREF0202_02729"/>
<dbReference type="GO" id="GO:0005886">
    <property type="term" value="C:plasma membrane"/>
    <property type="evidence" value="ECO:0007669"/>
    <property type="project" value="UniProtKB-SubCell"/>
</dbReference>
<evidence type="ECO:0000313" key="10">
    <source>
        <dbReference type="Proteomes" id="UP000017081"/>
    </source>
</evidence>
<comment type="subcellular location">
    <subcellularLocation>
        <location evidence="1">Cell membrane</location>
        <topology evidence="1">Multi-pass membrane protein</topology>
    </subcellularLocation>
</comment>
<dbReference type="PANTHER" id="PTHR30330">
    <property type="entry name" value="AGSS FAMILY TRANSPORTER, SODIUM-ALANINE"/>
    <property type="match status" value="1"/>
</dbReference>
<feature type="transmembrane region" description="Helical" evidence="8">
    <location>
        <begin position="397"/>
        <end position="426"/>
    </location>
</feature>
<dbReference type="GO" id="GO:0005283">
    <property type="term" value="F:amino acid:sodium symporter activity"/>
    <property type="evidence" value="ECO:0007669"/>
    <property type="project" value="InterPro"/>
</dbReference>
<evidence type="ECO:0000256" key="3">
    <source>
        <dbReference type="ARBA" id="ARBA00022448"/>
    </source>
</evidence>
<keyword evidence="5 8" id="KW-0812">Transmembrane</keyword>
<dbReference type="PANTHER" id="PTHR30330:SF1">
    <property type="entry name" value="AMINO-ACID CARRIER PROTEIN ALST"/>
    <property type="match status" value="1"/>
</dbReference>
<protein>
    <recommendedName>
        <fullName evidence="11">Amino acid carrier protein</fullName>
    </recommendedName>
</protein>
<feature type="transmembrane region" description="Helical" evidence="8">
    <location>
        <begin position="118"/>
        <end position="138"/>
    </location>
</feature>
<accession>U7V2U5</accession>
<dbReference type="Pfam" id="PF01235">
    <property type="entry name" value="Na_Ala_symp"/>
    <property type="match status" value="2"/>
</dbReference>
<feature type="transmembrane region" description="Helical" evidence="8">
    <location>
        <begin position="234"/>
        <end position="254"/>
    </location>
</feature>
<evidence type="ECO:0000256" key="1">
    <source>
        <dbReference type="ARBA" id="ARBA00004651"/>
    </source>
</evidence>
<name>U7V2U5_9FUSO</name>
<dbReference type="AlphaFoldDB" id="U7V2U5"/>
<feature type="transmembrane region" description="Helical" evidence="8">
    <location>
        <begin position="353"/>
        <end position="376"/>
    </location>
</feature>
<gene>
    <name evidence="9" type="ORF">HMPREF0202_02729</name>
</gene>